<dbReference type="PANTHER" id="PTHR13832">
    <property type="entry name" value="PROTEIN PHOSPHATASE 2C"/>
    <property type="match status" value="1"/>
</dbReference>
<dbReference type="EMBL" id="JADFTS010000005">
    <property type="protein sequence ID" value="KAF9606420.1"/>
    <property type="molecule type" value="Genomic_DNA"/>
</dbReference>
<dbReference type="GO" id="GO:0004722">
    <property type="term" value="F:protein serine/threonine phosphatase activity"/>
    <property type="evidence" value="ECO:0007669"/>
    <property type="project" value="UniProtKB-EC"/>
</dbReference>
<gene>
    <name evidence="12" type="ORF">IFM89_025109</name>
</gene>
<evidence type="ECO:0000256" key="6">
    <source>
        <dbReference type="ARBA" id="ARBA00022842"/>
    </source>
</evidence>
<dbReference type="PROSITE" id="PS01032">
    <property type="entry name" value="PPM_1"/>
    <property type="match status" value="1"/>
</dbReference>
<sequence length="528" mass="57922">MDVDLERPLVSEDLESQSDELPRNFDLEGCGIQIEGQLSSLGAQGLVYKQRLPSADAHVTQGTSLVLDVISDPSEDSVVGQTLKRPLPNHSFEENKSARRDGYNRESVDDYQVSVPKDTANQRSSLILEVISGPSCGTRCSLQSTDTSRLPLTLGRVSPSDLLLKDSEISGKHAMINWNLNKLKWELVDMGSLNGTLLNSLTVHNPDSGSRHWSEPIELSSGDIITLGTTSNIFVQITHVEDQIPFGVGIASDPMALRRGGKKLPMEDVCYYQWPLPGIEQFGLFGICDGHGGSGAAKAASKMLPETIASILSVSENRERVLSCCDASDVLRDAFIQTESALPHQYEGCTATVLLVWADGQQKFCAQCANVGDSACVMNIRGRQIKMTEDHRITAHSERIRLRETGEPLKDGETRLCGLNLARMLGDKFLKEQDSRFSSEPYISQVVHIDKESNAFALLASDGLWDVISIKKAMQLVLEAKDRFIADTGTTAEKIANSILSEARTLRTKDNTSLIFLDFDTSCRTAFL</sequence>
<keyword evidence="8" id="KW-0464">Manganese</keyword>
<dbReference type="PROSITE" id="PS51746">
    <property type="entry name" value="PPM_2"/>
    <property type="match status" value="1"/>
</dbReference>
<dbReference type="PANTHER" id="PTHR13832:SF643">
    <property type="entry name" value="PROTEIN PHOSPHATASE 2C-RELATED"/>
    <property type="match status" value="1"/>
</dbReference>
<dbReference type="CDD" id="cd22678">
    <property type="entry name" value="FHA_PP2C70-like"/>
    <property type="match status" value="1"/>
</dbReference>
<evidence type="ECO:0000256" key="3">
    <source>
        <dbReference type="ARBA" id="ARBA00013081"/>
    </source>
</evidence>
<dbReference type="InterPro" id="IPR001932">
    <property type="entry name" value="PPM-type_phosphatase-like_dom"/>
</dbReference>
<feature type="compositionally biased region" description="Basic and acidic residues" evidence="9">
    <location>
        <begin position="91"/>
        <end position="108"/>
    </location>
</feature>
<feature type="region of interest" description="Disordered" evidence="9">
    <location>
        <begin position="79"/>
        <end position="109"/>
    </location>
</feature>
<evidence type="ECO:0000256" key="5">
    <source>
        <dbReference type="ARBA" id="ARBA00022801"/>
    </source>
</evidence>
<dbReference type="Proteomes" id="UP000631114">
    <property type="component" value="Unassembled WGS sequence"/>
</dbReference>
<reference evidence="12 13" key="1">
    <citation type="submission" date="2020-10" db="EMBL/GenBank/DDBJ databases">
        <title>The Coptis chinensis genome and diversification of protoberbering-type alkaloids.</title>
        <authorList>
            <person name="Wang B."/>
            <person name="Shu S."/>
            <person name="Song C."/>
            <person name="Liu Y."/>
        </authorList>
    </citation>
    <scope>NUCLEOTIDE SEQUENCE [LARGE SCALE GENOMIC DNA]</scope>
    <source>
        <strain evidence="12">HL-2020</strain>
        <tissue evidence="12">Leaf</tissue>
    </source>
</reference>
<dbReference type="FunFam" id="2.60.200.20:FF:000035">
    <property type="entry name" value="Protein phosphatase 2C 70"/>
    <property type="match status" value="1"/>
</dbReference>
<dbReference type="GO" id="GO:0046872">
    <property type="term" value="F:metal ion binding"/>
    <property type="evidence" value="ECO:0007669"/>
    <property type="project" value="UniProtKB-KW"/>
</dbReference>
<accession>A0A835HUT2</accession>
<dbReference type="InterPro" id="IPR000253">
    <property type="entry name" value="FHA_dom"/>
</dbReference>
<proteinExistence type="predicted"/>
<dbReference type="SMART" id="SM00332">
    <property type="entry name" value="PP2Cc"/>
    <property type="match status" value="1"/>
</dbReference>
<dbReference type="OrthoDB" id="420076at2759"/>
<comment type="cofactor">
    <cofactor evidence="1">
        <name>Mn(2+)</name>
        <dbReference type="ChEBI" id="CHEBI:29035"/>
    </cofactor>
</comment>
<evidence type="ECO:0000256" key="2">
    <source>
        <dbReference type="ARBA" id="ARBA00001946"/>
    </source>
</evidence>
<keyword evidence="6" id="KW-0460">Magnesium</keyword>
<comment type="cofactor">
    <cofactor evidence="2">
        <name>Mg(2+)</name>
        <dbReference type="ChEBI" id="CHEBI:18420"/>
    </cofactor>
</comment>
<feature type="domain" description="PPM-type phosphatase" evidence="11">
    <location>
        <begin position="247"/>
        <end position="519"/>
    </location>
</feature>
<feature type="domain" description="FHA" evidence="10">
    <location>
        <begin position="152"/>
        <end position="203"/>
    </location>
</feature>
<dbReference type="AlphaFoldDB" id="A0A835HUT2"/>
<keyword evidence="13" id="KW-1185">Reference proteome</keyword>
<keyword evidence="5" id="KW-0378">Hydrolase</keyword>
<evidence type="ECO:0000313" key="13">
    <source>
        <dbReference type="Proteomes" id="UP000631114"/>
    </source>
</evidence>
<dbReference type="EC" id="3.1.3.16" evidence="3"/>
<dbReference type="SMART" id="SM00240">
    <property type="entry name" value="FHA"/>
    <property type="match status" value="1"/>
</dbReference>
<dbReference type="SUPFAM" id="SSF49879">
    <property type="entry name" value="SMAD/FHA domain"/>
    <property type="match status" value="1"/>
</dbReference>
<dbReference type="FunFam" id="3.60.40.10:FF:000047">
    <property type="entry name" value="Protein phosphatase 2C 70"/>
    <property type="match status" value="1"/>
</dbReference>
<dbReference type="InterPro" id="IPR036457">
    <property type="entry name" value="PPM-type-like_dom_sf"/>
</dbReference>
<protein>
    <recommendedName>
        <fullName evidence="3">protein-serine/threonine phosphatase</fullName>
        <ecNumber evidence="3">3.1.3.16</ecNumber>
    </recommendedName>
</protein>
<organism evidence="12 13">
    <name type="scientific">Coptis chinensis</name>
    <dbReference type="NCBI Taxonomy" id="261450"/>
    <lineage>
        <taxon>Eukaryota</taxon>
        <taxon>Viridiplantae</taxon>
        <taxon>Streptophyta</taxon>
        <taxon>Embryophyta</taxon>
        <taxon>Tracheophyta</taxon>
        <taxon>Spermatophyta</taxon>
        <taxon>Magnoliopsida</taxon>
        <taxon>Ranunculales</taxon>
        <taxon>Ranunculaceae</taxon>
        <taxon>Coptidoideae</taxon>
        <taxon>Coptis</taxon>
    </lineage>
</organism>
<evidence type="ECO:0000256" key="7">
    <source>
        <dbReference type="ARBA" id="ARBA00022912"/>
    </source>
</evidence>
<dbReference type="Pfam" id="PF00498">
    <property type="entry name" value="FHA"/>
    <property type="match status" value="1"/>
</dbReference>
<comment type="caution">
    <text evidence="12">The sequence shown here is derived from an EMBL/GenBank/DDBJ whole genome shotgun (WGS) entry which is preliminary data.</text>
</comment>
<evidence type="ECO:0000259" key="11">
    <source>
        <dbReference type="PROSITE" id="PS51746"/>
    </source>
</evidence>
<dbReference type="InterPro" id="IPR000222">
    <property type="entry name" value="PP2C_BS"/>
</dbReference>
<dbReference type="Pfam" id="PF00481">
    <property type="entry name" value="PP2C"/>
    <property type="match status" value="1"/>
</dbReference>
<dbReference type="InterPro" id="IPR015655">
    <property type="entry name" value="PP2C"/>
</dbReference>
<keyword evidence="7" id="KW-0904">Protein phosphatase</keyword>
<dbReference type="CDD" id="cd00143">
    <property type="entry name" value="PP2Cc"/>
    <property type="match status" value="1"/>
</dbReference>
<dbReference type="SUPFAM" id="SSF81606">
    <property type="entry name" value="PP2C-like"/>
    <property type="match status" value="1"/>
</dbReference>
<evidence type="ECO:0000256" key="4">
    <source>
        <dbReference type="ARBA" id="ARBA00022723"/>
    </source>
</evidence>
<dbReference type="Gene3D" id="2.60.200.20">
    <property type="match status" value="1"/>
</dbReference>
<keyword evidence="4" id="KW-0479">Metal-binding</keyword>
<evidence type="ECO:0000313" key="12">
    <source>
        <dbReference type="EMBL" id="KAF9606420.1"/>
    </source>
</evidence>
<dbReference type="PROSITE" id="PS50006">
    <property type="entry name" value="FHA_DOMAIN"/>
    <property type="match status" value="1"/>
</dbReference>
<evidence type="ECO:0000256" key="8">
    <source>
        <dbReference type="ARBA" id="ARBA00023211"/>
    </source>
</evidence>
<evidence type="ECO:0000259" key="10">
    <source>
        <dbReference type="PROSITE" id="PS50006"/>
    </source>
</evidence>
<dbReference type="InterPro" id="IPR008984">
    <property type="entry name" value="SMAD_FHA_dom_sf"/>
</dbReference>
<name>A0A835HUT2_9MAGN</name>
<evidence type="ECO:0000256" key="1">
    <source>
        <dbReference type="ARBA" id="ARBA00001936"/>
    </source>
</evidence>
<dbReference type="Gene3D" id="3.60.40.10">
    <property type="entry name" value="PPM-type phosphatase domain"/>
    <property type="match status" value="1"/>
</dbReference>
<evidence type="ECO:0000256" key="9">
    <source>
        <dbReference type="SAM" id="MobiDB-lite"/>
    </source>
</evidence>